<dbReference type="PANTHER" id="PTHR42810">
    <property type="entry name" value="PURINE PERMEASE C1399.01C-RELATED"/>
    <property type="match status" value="1"/>
</dbReference>
<keyword evidence="6 8" id="KW-1133">Transmembrane helix</keyword>
<feature type="transmembrane region" description="Helical" evidence="8">
    <location>
        <begin position="177"/>
        <end position="194"/>
    </location>
</feature>
<keyword evidence="5 8" id="KW-0812">Transmembrane</keyword>
<feature type="transmembrane region" description="Helical" evidence="8">
    <location>
        <begin position="31"/>
        <end position="49"/>
    </location>
</feature>
<evidence type="ECO:0000256" key="8">
    <source>
        <dbReference type="SAM" id="Phobius"/>
    </source>
</evidence>
<reference evidence="10" key="1">
    <citation type="journal article" date="2019" name="Int. J. Syst. Evol. Microbiol.">
        <title>The Global Catalogue of Microorganisms (GCM) 10K type strain sequencing project: providing services to taxonomists for standard genome sequencing and annotation.</title>
        <authorList>
            <consortium name="The Broad Institute Genomics Platform"/>
            <consortium name="The Broad Institute Genome Sequencing Center for Infectious Disease"/>
            <person name="Wu L."/>
            <person name="Ma J."/>
        </authorList>
    </citation>
    <scope>NUCLEOTIDE SEQUENCE [LARGE SCALE GENOMIC DNA]</scope>
    <source>
        <strain evidence="10">CCM 8896</strain>
    </source>
</reference>
<evidence type="ECO:0000256" key="7">
    <source>
        <dbReference type="ARBA" id="ARBA00023136"/>
    </source>
</evidence>
<organism evidence="9 10">
    <name type="scientific">Agrilactobacillus yilanensis</name>
    <dbReference type="NCBI Taxonomy" id="2485997"/>
    <lineage>
        <taxon>Bacteria</taxon>
        <taxon>Bacillati</taxon>
        <taxon>Bacillota</taxon>
        <taxon>Bacilli</taxon>
        <taxon>Lactobacillales</taxon>
        <taxon>Lactobacillaceae</taxon>
        <taxon>Agrilactobacillus</taxon>
    </lineage>
</organism>
<feature type="transmembrane region" description="Helical" evidence="8">
    <location>
        <begin position="136"/>
        <end position="157"/>
    </location>
</feature>
<feature type="transmembrane region" description="Helical" evidence="8">
    <location>
        <begin position="201"/>
        <end position="224"/>
    </location>
</feature>
<dbReference type="EMBL" id="JBHTOP010000002">
    <property type="protein sequence ID" value="MFD1670776.1"/>
    <property type="molecule type" value="Genomic_DNA"/>
</dbReference>
<gene>
    <name evidence="9" type="ORF">ACFQ5M_01560</name>
</gene>
<dbReference type="RefSeq" id="WP_125712730.1">
    <property type="nucleotide sequence ID" value="NZ_JBHTOP010000002.1"/>
</dbReference>
<feature type="transmembrane region" description="Helical" evidence="8">
    <location>
        <begin position="353"/>
        <end position="373"/>
    </location>
</feature>
<sequence length="454" mass="47770">MADKRAVKLEPIDINEKLPFSEILIMGLQHVLTLFPGTIAVPLILASALNLDARLTTVMITSTLFATAITTFIQVQGIGKNIGSRLPLVLGSAFAPLSPMIAIGLKYDIPSIFGAIIGSGLILFLLSFFMEKVVKFFPPVVVGAFVTIIGVTLAPTAFKDLAGGNPAAKNFGDPKNLLLGLGVLLIIILLSIFARGMVRNLAILIGLVVGILAAIPMGLLDLGPVTHEAFFMPITPFKFGLPKFGIGSILIMTLFCMINTIQCFGAFAFLDEVTGRTTGPKQQINGIRGQALGQMIAGCFNASPSSTFNENIGIIKLSRIGSRSTVTCASIILLIISFSPKFCALITAIPKPVIGGATLALFGTITAAGISILSSVDYSNNNNSIVLGTSMALGIGANFTGDAFNHLPTVASMLLSNGLFVVSFAAVILNIVVNFRTYFPKKALTSDSKVVENS</sequence>
<dbReference type="NCBIfam" id="TIGR00801">
    <property type="entry name" value="ncs2"/>
    <property type="match status" value="1"/>
</dbReference>
<dbReference type="InterPro" id="IPR006042">
    <property type="entry name" value="Xan_ur_permease"/>
</dbReference>
<feature type="transmembrane region" description="Helical" evidence="8">
    <location>
        <begin position="55"/>
        <end position="75"/>
    </location>
</feature>
<keyword evidence="7 8" id="KW-0472">Membrane</keyword>
<feature type="transmembrane region" description="Helical" evidence="8">
    <location>
        <begin position="326"/>
        <end position="347"/>
    </location>
</feature>
<accession>A0ABW4J561</accession>
<evidence type="ECO:0000256" key="5">
    <source>
        <dbReference type="ARBA" id="ARBA00022692"/>
    </source>
</evidence>
<dbReference type="PANTHER" id="PTHR42810:SF4">
    <property type="entry name" value="URIC ACID TRANSPORTER UACT"/>
    <property type="match status" value="1"/>
</dbReference>
<feature type="transmembrane region" description="Helical" evidence="8">
    <location>
        <begin position="244"/>
        <end position="270"/>
    </location>
</feature>
<dbReference type="Proteomes" id="UP001597267">
    <property type="component" value="Unassembled WGS sequence"/>
</dbReference>
<comment type="subcellular location">
    <subcellularLocation>
        <location evidence="1">Cell membrane</location>
        <topology evidence="1">Multi-pass membrane protein</topology>
    </subcellularLocation>
</comment>
<dbReference type="NCBIfam" id="NF037981">
    <property type="entry name" value="NCS2_1"/>
    <property type="match status" value="1"/>
</dbReference>
<feature type="transmembrane region" description="Helical" evidence="8">
    <location>
        <begin position="410"/>
        <end position="433"/>
    </location>
</feature>
<keyword evidence="3" id="KW-0813">Transport</keyword>
<keyword evidence="10" id="KW-1185">Reference proteome</keyword>
<dbReference type="Pfam" id="PF00860">
    <property type="entry name" value="Xan_ur_permease"/>
    <property type="match status" value="1"/>
</dbReference>
<evidence type="ECO:0000256" key="1">
    <source>
        <dbReference type="ARBA" id="ARBA00004651"/>
    </source>
</evidence>
<protein>
    <submittedName>
        <fullName evidence="9">Uracil-xanthine permease family protein</fullName>
    </submittedName>
</protein>
<evidence type="ECO:0000313" key="9">
    <source>
        <dbReference type="EMBL" id="MFD1670776.1"/>
    </source>
</evidence>
<feature type="transmembrane region" description="Helical" evidence="8">
    <location>
        <begin position="385"/>
        <end position="404"/>
    </location>
</feature>
<evidence type="ECO:0000256" key="3">
    <source>
        <dbReference type="ARBA" id="ARBA00022448"/>
    </source>
</evidence>
<comment type="caution">
    <text evidence="9">The sequence shown here is derived from an EMBL/GenBank/DDBJ whole genome shotgun (WGS) entry which is preliminary data.</text>
</comment>
<feature type="transmembrane region" description="Helical" evidence="8">
    <location>
        <begin position="87"/>
        <end position="105"/>
    </location>
</feature>
<comment type="similarity">
    <text evidence="2">Belongs to the nucleobase:cation symporter-2 (NCS2) (TC 2.A.40) family.</text>
</comment>
<name>A0ABW4J561_9LACO</name>
<evidence type="ECO:0000256" key="6">
    <source>
        <dbReference type="ARBA" id="ARBA00022989"/>
    </source>
</evidence>
<evidence type="ECO:0000256" key="4">
    <source>
        <dbReference type="ARBA" id="ARBA00022475"/>
    </source>
</evidence>
<keyword evidence="4" id="KW-1003">Cell membrane</keyword>
<dbReference type="InterPro" id="IPR006043">
    <property type="entry name" value="NCS2"/>
</dbReference>
<evidence type="ECO:0000313" key="10">
    <source>
        <dbReference type="Proteomes" id="UP001597267"/>
    </source>
</evidence>
<dbReference type="PROSITE" id="PS01116">
    <property type="entry name" value="XANTH_URACIL_PERMASE"/>
    <property type="match status" value="1"/>
</dbReference>
<feature type="transmembrane region" description="Helical" evidence="8">
    <location>
        <begin position="111"/>
        <end position="129"/>
    </location>
</feature>
<proteinExistence type="inferred from homology"/>
<evidence type="ECO:0000256" key="2">
    <source>
        <dbReference type="ARBA" id="ARBA00008821"/>
    </source>
</evidence>